<evidence type="ECO:0000313" key="1">
    <source>
        <dbReference type="EMBL" id="SHH41155.1"/>
    </source>
</evidence>
<protein>
    <submittedName>
        <fullName evidence="1">Uncharacterized protein</fullName>
    </submittedName>
</protein>
<accession>A0A1M5SRN7</accession>
<dbReference type="STRING" id="1123380.SAMN02745199_1038"/>
<proteinExistence type="predicted"/>
<dbReference type="Proteomes" id="UP000242592">
    <property type="component" value="Unassembled WGS sequence"/>
</dbReference>
<name>A0A1M5SRN7_9BACT</name>
<sequence length="106" mass="12311">MIISVLIFSISMFGILNILNKNLFKEEMLETYIYSGLWKSKGNYLKYSKFRFTIYYSQSDLTISKLLETNNLFSITDLRIVPFKWVNGGNFGGVTIEPITFEVNTK</sequence>
<evidence type="ECO:0000313" key="2">
    <source>
        <dbReference type="Proteomes" id="UP000242592"/>
    </source>
</evidence>
<gene>
    <name evidence="1" type="ORF">SAMN02745199_1038</name>
</gene>
<dbReference type="EMBL" id="FQXN01000003">
    <property type="protein sequence ID" value="SHH41155.1"/>
    <property type="molecule type" value="Genomic_DNA"/>
</dbReference>
<reference evidence="2" key="1">
    <citation type="submission" date="2016-11" db="EMBL/GenBank/DDBJ databases">
        <authorList>
            <person name="Varghese N."/>
            <person name="Submissions S."/>
        </authorList>
    </citation>
    <scope>NUCLEOTIDE SEQUENCE [LARGE SCALE GENOMIC DNA]</scope>
    <source>
        <strain evidence="2">DSM 15807</strain>
    </source>
</reference>
<organism evidence="1 2">
    <name type="scientific">Thermosipho atlanticus DSM 15807</name>
    <dbReference type="NCBI Taxonomy" id="1123380"/>
    <lineage>
        <taxon>Bacteria</taxon>
        <taxon>Thermotogati</taxon>
        <taxon>Thermotogota</taxon>
        <taxon>Thermotogae</taxon>
        <taxon>Thermotogales</taxon>
        <taxon>Fervidobacteriaceae</taxon>
        <taxon>Thermosipho</taxon>
    </lineage>
</organism>
<dbReference type="AlphaFoldDB" id="A0A1M5SRN7"/>
<keyword evidence="2" id="KW-1185">Reference proteome</keyword>